<feature type="non-terminal residue" evidence="4">
    <location>
        <position position="2355"/>
    </location>
</feature>
<feature type="transmembrane region" description="Helical" evidence="3">
    <location>
        <begin position="2167"/>
        <end position="2186"/>
    </location>
</feature>
<feature type="region of interest" description="Disordered" evidence="2">
    <location>
        <begin position="2314"/>
        <end position="2355"/>
    </location>
</feature>
<comment type="caution">
    <text evidence="4">The sequence shown here is derived from an EMBL/GenBank/DDBJ whole genome shotgun (WGS) entry which is preliminary data.</text>
</comment>
<feature type="compositionally biased region" description="Polar residues" evidence="2">
    <location>
        <begin position="48"/>
        <end position="63"/>
    </location>
</feature>
<keyword evidence="3" id="KW-0472">Membrane</keyword>
<organism evidence="4 5">
    <name type="scientific">Symbiodinium microadriaticum</name>
    <name type="common">Dinoflagellate</name>
    <name type="synonym">Zooxanthella microadriatica</name>
    <dbReference type="NCBI Taxonomy" id="2951"/>
    <lineage>
        <taxon>Eukaryota</taxon>
        <taxon>Sar</taxon>
        <taxon>Alveolata</taxon>
        <taxon>Dinophyceae</taxon>
        <taxon>Suessiales</taxon>
        <taxon>Symbiodiniaceae</taxon>
        <taxon>Symbiodinium</taxon>
    </lineage>
</organism>
<evidence type="ECO:0000313" key="4">
    <source>
        <dbReference type="EMBL" id="OLP79972.1"/>
    </source>
</evidence>
<feature type="transmembrane region" description="Helical" evidence="3">
    <location>
        <begin position="2221"/>
        <end position="2248"/>
    </location>
</feature>
<name>A0A1Q9CAL1_SYMMI</name>
<keyword evidence="3" id="KW-0812">Transmembrane</keyword>
<dbReference type="EMBL" id="LSRX01001430">
    <property type="protein sequence ID" value="OLP79972.1"/>
    <property type="molecule type" value="Genomic_DNA"/>
</dbReference>
<accession>A0A1Q9CAL1</accession>
<feature type="transmembrane region" description="Helical" evidence="3">
    <location>
        <begin position="530"/>
        <end position="563"/>
    </location>
</feature>
<protein>
    <submittedName>
        <fullName evidence="4">Uncharacterized protein</fullName>
    </submittedName>
</protein>
<evidence type="ECO:0000256" key="2">
    <source>
        <dbReference type="SAM" id="MobiDB-lite"/>
    </source>
</evidence>
<feature type="transmembrane region" description="Helical" evidence="3">
    <location>
        <begin position="2044"/>
        <end position="2064"/>
    </location>
</feature>
<sequence length="2355" mass="262864">MLAVLATAQKGSPMDLPLPGPMQGVFDVPPMPMPHSIQPSPVSRHRQVSSAPQTATLTPSAPCMSTSQLLDPAALTGALNDESWARMHRPQQRQLHTLGRSEDTLQRVDTIPNEVGQFDFTGVGESKSMWTNSLSQNVPAPSWLQSSQPCSVVVPAYSSKQRLRDFSYEPPRSRAPLRYYYPVRSRSSTPRREYSSPTPRYMNALKSTYGTMPSAQPAATATAAAATPAPQPTTQVLQKVKSQGKVQSKHGLKDLFTVHMMHVNRDSEFSRRHQPISTKLHETAVFYAIGDRHHDITHELIERGASLDVVSTERLSPRAMLSDPAGDAQHISAPSESVKHQTSPEDSCPDASARALLSKWERGQDEEAELNAQVVDRARFYGFREAEDDEEAVIQKQTENSLAENDEYFICMADGCAGPGVHQKPRPWQLPRWEPADSGAVPEAGPDAREVPKRSAICNADHTGPQRFKLLDQWQGFGTYLSVQRRSLSSSIAIAITTIIMIMMMMMIIIIIIIIITVTIITTMIITTTIIVIILILLLLLIILILHIHILIIVTVTVIVVMADRTSIPVPSSTAAQFLVGMAGSGDEGWEVVDVPKGEDHRSDACKEAYGKIESTPMKACCVQVQNKKLLFCLQPREALPKHESRLCASNLSNRCNTCRHRMPKFAQLMGESGSFIAFNGVKEPNVQTLRQLRQKHWKKIQNVSELTAVVIDEDFVKEYPVEVGPFSHVHFTCDQLSDSGLSQRLKDLKLYLNGSFDNRFQRLVDDPASLKVIQDVIPRLVRPDHWRAVVEWAVSFVAEARGKSWENLAFHEKFHVMIYAMLTGRSHGNVHLDMQQASNLVDFMDTAANLEGLVAMMDDRSNPATYMVSRVAELLRDKQVKSLCTVTLVWGLDGNPHKSDLDLHTWVKGQELYYGNKRVESCCLDFDANASKIEKNPAENISLNQVGTFVMKVNNYNNRDRADVPFKVIVRKGGQESEVHEAVWPRKRAEGTLMEVCQVRVTPEDLVEKPVELSEAEQRKLAAKEAEWTQLFGEPVSTLASGRDLDVKMVKLPPRHARKAPGFPTPQQQFTKILERPLKKAKTGSSLAQRCQLETLESFIHHVTEHECTVEVEIRNFVPGYVTRLETATDLLHSKFAVNAFHRKYELPQQPRTDEQPTARFDTSWGLPASAAVRGFVQVNKIWFMILDGARLSPNSSDWPLAGGMYPTNLKPEAHHHRSKWASFHSLTAPKAPKDGLPVIGSALLGFPNFQFKLDGRQACRLQPQPVPTIPGQSAHSLLGPAARPGQPTDLVQTIQLTQADLQERMSVKQQQQQQVQEKEQELQLTKVSLEEKDRELAKRDKELMEKEGELCDLRWRDRAVERSTEWADEGPAVRIWFLLPSCMASMGRCLRVPALLLAAAAPVWPPRKRELLRHHPMYGRNLSQGDWPELSQLIDRARGLPSGPSFRVAALIEGEEDVYAKEVALWQAGADVFQLTFKTIRADTLFFPNSMIAEGRNYLYAAASYVELQMGYRYTYYCYFDADTALENWHVGWHNFESFLREWEPAVGLPSLDGYSSVLDVYRKEDGAAVRTVLNFDHTVEAVHSDAAPRLLPYVLDLDEDCQWVSQWRFASLATALFPEHVLLTHDVLVQNTAHGHYSREYCLERMMEATMELRAKMPKAASCFVEPRNEALSLNGKLRLSAYLPWAKALKRSEAEEARQNYSSPEILSSLLRGCEDLGAVRALSQQADHSWCRGCPTSMAFAMLQYIVVQRPMEFVGWLRLADFTAAAVANRDELLISEMCLSVAVRMLRCIKGIDGSRVSWKELKKFHAAHVEFGIHVEPNEESVQEIERLTLTPSRRDTVIAALRLALTPQGDLIEPVSLMADEKIGSLVDWLFSCPTAGVPLAAFSMDVGHVGEDVEQQAPATGSCAGACRGEFRFVWKESEELMLEFAAHMPGWRQLSRADLRRHRCLRLNPLWWLCIFGCAACILLGHGFHGAFRQGGAVRSDEYEVERRARIWWVYCYSGGFVGTVLVDLVALMSALASEGSGEERNRTVRSCVVAILIQLWYMLGDLNLLFMMSRKDTVLMHASAISRVTFGAAFLVAFVIGLLTPAGQATFHHWAEGEPDSEAGGPPPRETAITWMIRLVFCLFMVVAYLGGASSSCNGTSMSAPATTSTCRIRVCKVALIAGVVVLAAEGFMFSRGPGLYMLAAQPFFVLGTAYLMEDGKLSGRRLLASFFALLPFVLVGSRATVPLIVFSFLALPSMPRRSHEEQVARKEEDIAERDKTILHLQATAERFEQDMLVKDDWCRKRDEALPAFCCADPDFSRQPSAPDRMGCNTSKTGAAVAAPTPVKDPVPVVASESKASTE</sequence>
<feature type="transmembrane region" description="Helical" evidence="3">
    <location>
        <begin position="2192"/>
        <end position="2209"/>
    </location>
</feature>
<proteinExistence type="predicted"/>
<gene>
    <name evidence="4" type="ORF">AK812_SmicGene39692</name>
</gene>
<evidence type="ECO:0000313" key="5">
    <source>
        <dbReference type="Proteomes" id="UP000186817"/>
    </source>
</evidence>
<feature type="transmembrane region" description="Helical" evidence="3">
    <location>
        <begin position="1961"/>
        <end position="1983"/>
    </location>
</feature>
<dbReference type="OrthoDB" id="9981310at2759"/>
<keyword evidence="3" id="KW-1133">Transmembrane helix</keyword>
<feature type="transmembrane region" description="Helical" evidence="3">
    <location>
        <begin position="2003"/>
        <end position="2024"/>
    </location>
</feature>
<feature type="coiled-coil region" evidence="1">
    <location>
        <begin position="1300"/>
        <end position="1351"/>
    </location>
</feature>
<feature type="region of interest" description="Disordered" evidence="2">
    <location>
        <begin position="36"/>
        <end position="63"/>
    </location>
</feature>
<feature type="transmembrane region" description="Helical" evidence="3">
    <location>
        <begin position="2076"/>
        <end position="2096"/>
    </location>
</feature>
<keyword evidence="1" id="KW-0175">Coiled coil</keyword>
<evidence type="ECO:0000256" key="3">
    <source>
        <dbReference type="SAM" id="Phobius"/>
    </source>
</evidence>
<reference evidence="4 5" key="1">
    <citation type="submission" date="2016-02" db="EMBL/GenBank/DDBJ databases">
        <title>Genome analysis of coral dinoflagellate symbionts highlights evolutionary adaptations to a symbiotic lifestyle.</title>
        <authorList>
            <person name="Aranda M."/>
            <person name="Li Y."/>
            <person name="Liew Y.J."/>
            <person name="Baumgarten S."/>
            <person name="Simakov O."/>
            <person name="Wilson M."/>
            <person name="Piel J."/>
            <person name="Ashoor H."/>
            <person name="Bougouffa S."/>
            <person name="Bajic V.B."/>
            <person name="Ryu T."/>
            <person name="Ravasi T."/>
            <person name="Bayer T."/>
            <person name="Micklem G."/>
            <person name="Kim H."/>
            <person name="Bhak J."/>
            <person name="Lajeunesse T.C."/>
            <person name="Voolstra C.R."/>
        </authorList>
    </citation>
    <scope>NUCLEOTIDE SEQUENCE [LARGE SCALE GENOMIC DNA]</scope>
    <source>
        <strain evidence="4 5">CCMP2467</strain>
    </source>
</reference>
<evidence type="ECO:0000256" key="1">
    <source>
        <dbReference type="SAM" id="Coils"/>
    </source>
</evidence>
<feature type="region of interest" description="Disordered" evidence="2">
    <location>
        <begin position="319"/>
        <end position="350"/>
    </location>
</feature>
<keyword evidence="5" id="KW-1185">Reference proteome</keyword>
<dbReference type="Proteomes" id="UP000186817">
    <property type="component" value="Unassembled WGS sequence"/>
</dbReference>
<feature type="transmembrane region" description="Helical" evidence="3">
    <location>
        <begin position="2127"/>
        <end position="2146"/>
    </location>
</feature>
<feature type="transmembrane region" description="Helical" evidence="3">
    <location>
        <begin position="492"/>
        <end position="518"/>
    </location>
</feature>